<feature type="non-terminal residue" evidence="2">
    <location>
        <position position="100"/>
    </location>
</feature>
<comment type="caution">
    <text evidence="2">The sequence shown here is derived from an EMBL/GenBank/DDBJ whole genome shotgun (WGS) entry which is preliminary data.</text>
</comment>
<reference evidence="2 3" key="1">
    <citation type="submission" date="2021-07" db="EMBL/GenBank/DDBJ databases">
        <title>Paenibacillus radiodurans sp. nov., isolated from the southeastern edge of Tengger Desert.</title>
        <authorList>
            <person name="Zhang G."/>
        </authorList>
    </citation>
    <scope>NUCLEOTIDE SEQUENCE [LARGE SCALE GENOMIC DNA]</scope>
    <source>
        <strain evidence="2 3">CCM 7311</strain>
    </source>
</reference>
<dbReference type="Proteomes" id="UP001519887">
    <property type="component" value="Unassembled WGS sequence"/>
</dbReference>
<keyword evidence="3" id="KW-1185">Reference proteome</keyword>
<evidence type="ECO:0000313" key="3">
    <source>
        <dbReference type="Proteomes" id="UP001519887"/>
    </source>
</evidence>
<name>A0ABS7C2A1_9BACL</name>
<keyword evidence="1" id="KW-1133">Transmembrane helix</keyword>
<proteinExistence type="predicted"/>
<protein>
    <recommendedName>
        <fullName evidence="4">Two-component sensor histidine kinase</fullName>
    </recommendedName>
</protein>
<sequence length="100" mass="11080">MGERTGGRGRMRRGGVTFKIFTITAALLVVSALLIYLTLYFMLPGYYKSIKQARLDSGVNELVAAVDGQNYADAIPLIIKFGEEHNAMLRVRDVNGQMLL</sequence>
<gene>
    <name evidence="2" type="ORF">K0U00_13390</name>
</gene>
<accession>A0ABS7C2A1</accession>
<dbReference type="EMBL" id="JAHZIK010000290">
    <property type="protein sequence ID" value="MBW7455029.1"/>
    <property type="molecule type" value="Genomic_DNA"/>
</dbReference>
<feature type="transmembrane region" description="Helical" evidence="1">
    <location>
        <begin position="20"/>
        <end position="43"/>
    </location>
</feature>
<organism evidence="2 3">
    <name type="scientific">Paenibacillus sepulcri</name>
    <dbReference type="NCBI Taxonomy" id="359917"/>
    <lineage>
        <taxon>Bacteria</taxon>
        <taxon>Bacillati</taxon>
        <taxon>Bacillota</taxon>
        <taxon>Bacilli</taxon>
        <taxon>Bacillales</taxon>
        <taxon>Paenibacillaceae</taxon>
        <taxon>Paenibacillus</taxon>
    </lineage>
</organism>
<keyword evidence="1" id="KW-0472">Membrane</keyword>
<keyword evidence="1" id="KW-0812">Transmembrane</keyword>
<evidence type="ECO:0008006" key="4">
    <source>
        <dbReference type="Google" id="ProtNLM"/>
    </source>
</evidence>
<evidence type="ECO:0000256" key="1">
    <source>
        <dbReference type="SAM" id="Phobius"/>
    </source>
</evidence>
<evidence type="ECO:0000313" key="2">
    <source>
        <dbReference type="EMBL" id="MBW7455029.1"/>
    </source>
</evidence>